<proteinExistence type="predicted"/>
<dbReference type="InterPro" id="IPR021241">
    <property type="entry name" value="CsiV"/>
</dbReference>
<organism evidence="2 3">
    <name type="scientific">Halopseudomonas formosensis</name>
    <dbReference type="NCBI Taxonomy" id="1002526"/>
    <lineage>
        <taxon>Bacteria</taxon>
        <taxon>Pseudomonadati</taxon>
        <taxon>Pseudomonadota</taxon>
        <taxon>Gammaproteobacteria</taxon>
        <taxon>Pseudomonadales</taxon>
        <taxon>Pseudomonadaceae</taxon>
        <taxon>Halopseudomonas</taxon>
    </lineage>
</organism>
<evidence type="ECO:0000313" key="3">
    <source>
        <dbReference type="Proteomes" id="UP000242815"/>
    </source>
</evidence>
<feature type="chain" id="PRO_5017471040" evidence="1">
    <location>
        <begin position="27"/>
        <end position="187"/>
    </location>
</feature>
<keyword evidence="1" id="KW-0732">Signal</keyword>
<evidence type="ECO:0000313" key="2">
    <source>
        <dbReference type="EMBL" id="SFQ80941.1"/>
    </source>
</evidence>
<dbReference type="Pfam" id="PF10972">
    <property type="entry name" value="CsiV"/>
    <property type="match status" value="1"/>
</dbReference>
<dbReference type="OrthoDB" id="5566524at2"/>
<dbReference type="Proteomes" id="UP000242815">
    <property type="component" value="Unassembled WGS sequence"/>
</dbReference>
<sequence>MKTITRNLLQPLLATALLTGSLLAEAQEYLVELLVFSQPGAQLTPAAGPGMDWDERATALDDTVRGDIRSIDPTRHRLDSDARKLESNGYEIRFHRAWTQPADPHLSVAVREGQPMTDAGGDLLYPVQGLVSLDTDPLSARVTLWLNHATAAEPVSERLQTTRRLRLDETHYLDHRSLGALIRISQP</sequence>
<dbReference type="AlphaFoldDB" id="A0A1I6BJ50"/>
<feature type="signal peptide" evidence="1">
    <location>
        <begin position="1"/>
        <end position="26"/>
    </location>
</feature>
<evidence type="ECO:0000256" key="1">
    <source>
        <dbReference type="SAM" id="SignalP"/>
    </source>
</evidence>
<reference evidence="2 3" key="1">
    <citation type="submission" date="2016-10" db="EMBL/GenBank/DDBJ databases">
        <authorList>
            <person name="de Groot N.N."/>
        </authorList>
    </citation>
    <scope>NUCLEOTIDE SEQUENCE [LARGE SCALE GENOMIC DNA]</scope>
    <source>
        <strain evidence="2 3">JCM 18415</strain>
    </source>
</reference>
<accession>A0A1I6BJ50</accession>
<name>A0A1I6BJ50_9GAMM</name>
<dbReference type="RefSeq" id="WP_090538569.1">
    <property type="nucleotide sequence ID" value="NZ_FOYD01000004.1"/>
</dbReference>
<dbReference type="EMBL" id="FOYD01000004">
    <property type="protein sequence ID" value="SFQ80941.1"/>
    <property type="molecule type" value="Genomic_DNA"/>
</dbReference>
<protein>
    <submittedName>
        <fullName evidence="2">Peptidoglycan-binding protein, CsiV</fullName>
    </submittedName>
</protein>
<gene>
    <name evidence="2" type="ORF">SAMN05216578_104153</name>
</gene>